<dbReference type="Pfam" id="PF03178">
    <property type="entry name" value="CPSF_A"/>
    <property type="match status" value="1"/>
</dbReference>
<dbReference type="GO" id="GO:0044821">
    <property type="term" value="P:meiotic telomere tethering at nuclear periphery"/>
    <property type="evidence" value="ECO:0007669"/>
    <property type="project" value="EnsemblFungi"/>
</dbReference>
<dbReference type="GO" id="GO:0031934">
    <property type="term" value="C:mating-type region heterochromatin"/>
    <property type="evidence" value="ECO:0007669"/>
    <property type="project" value="EnsemblFungi"/>
</dbReference>
<dbReference type="eggNOG" id="KOG1897">
    <property type="taxonomic scope" value="Eukaryota"/>
</dbReference>
<dbReference type="InterPro" id="IPR050358">
    <property type="entry name" value="RSE1/DDB1/CFT1"/>
</dbReference>
<dbReference type="GO" id="GO:0140720">
    <property type="term" value="C:subtelomeric heterochromatin"/>
    <property type="evidence" value="ECO:0007669"/>
    <property type="project" value="EnsemblFungi"/>
</dbReference>
<sequence>MALCVQSFRSTAIDTAISSQFFSSETSLIFVQNLTINVYRITDNHDLDLFTTIPLWHAVRHLQAYRPPGLNRDYLFVVLQDDTYFTLYWDEDFQKANIDHPPLCYRISFPWNRFTKSHCLVDKKMRMIFLSIDDVFMLCINVLSAEERQKSGCSIDDGFPISFPVNPIQDICLLNFPKIPTLVVLHSEGIDSAITAFPIDVESKNLENGIRLFDSVLPSKIIPFGKRGLLVLDKRAIHCFYRGGIVTIKSPSRVYDHWISLEGQDNHFILCDVNGNFYAIYSSVLAGKLWNLSLEKLNISPVTFVTSLVSINDDLLFIGSQGNCSKLISIPNMSDTFTLPNLGPVHDINIYPDHQGQSMFVCAGSFKNASILHYKHALFTNSLGFFECSDIIRVMVLSSHVAEKLFIIFVEETLVFNIKEDIQLELDSELSINERTIALSGIDDQFIQVTTKSLCIYDSKKILKVIHLEKITNATCYKGYSAIVLGGLELVIYQRDVEMSRIKFDSEISCLEMASESKIAIGFWSKEVIIYNFKVNNGSANVFKSELPSLPRNVILENFNAEVSLFLVSYGDGFLVAYVLSRNKVIFSEVKKFGTTPIVFSRLNVHNGTYIICNNDQPHMVYGFNGSLGYMPLNIPVAFDICQFSKDKDPTRLVALSSKGVSFLEMDKRPHLYASTIPLSHVPLRAIRFDQILLTITLHPLPNNTEGMDECYSLSLLEFSSGKQLERYEFPLYDRCEEILKIEDDTIVVAVNNHRVVDLLPSNGKLLLYRFMPDLSALTCVNSIQLSAAVSCLSLYEKCFIASFGHFVGLFDILNGKMELKTKFCVGNLITHITVDKEQNILIGDVVGFITILRLENYTFVMYSRCNIGERILTALCYERNKYIFASDSGVMHIVRLENIAGSKEQMRLVAETQYRLHDKVTRFCLNTVPQNGVSSKMLEPRLYFGTEKGAIGSIYSLNSNINEFHELAKKIRQLELSYLSISDLESIEEEELSEIPFVNGDIIKNTKSWSSTRIFRLCRLLEHIENLNSHEKVRSLLDEVELLS</sequence>
<keyword evidence="2" id="KW-0539">Nucleus</keyword>
<accession>S9Q0E4</accession>
<dbReference type="InterPro" id="IPR015943">
    <property type="entry name" value="WD40/YVTN_repeat-like_dom_sf"/>
</dbReference>
<dbReference type="HOGENOM" id="CLU_290548_0_0_1"/>
<dbReference type="GO" id="GO:0031507">
    <property type="term" value="P:heterochromatin formation"/>
    <property type="evidence" value="ECO:0007669"/>
    <property type="project" value="EnsemblFungi"/>
</dbReference>
<evidence type="ECO:0000256" key="1">
    <source>
        <dbReference type="ARBA" id="ARBA00004123"/>
    </source>
</evidence>
<feature type="domain" description="RSE1/DDB1/CPSF1 second beta-propeller" evidence="5">
    <location>
        <begin position="402"/>
        <end position="665"/>
    </location>
</feature>
<dbReference type="InterPro" id="IPR004871">
    <property type="entry name" value="RSE1/DDB1/CPSF1_C"/>
</dbReference>
<evidence type="ECO:0000259" key="3">
    <source>
        <dbReference type="Pfam" id="PF03178"/>
    </source>
</evidence>
<evidence type="ECO:0000259" key="4">
    <source>
        <dbReference type="Pfam" id="PF10433"/>
    </source>
</evidence>
<dbReference type="InterPro" id="IPR018846">
    <property type="entry name" value="Beta-prop_RSE1/DDB1/CPSF1_1st"/>
</dbReference>
<keyword evidence="7" id="KW-1185">Reference proteome</keyword>
<dbReference type="Pfam" id="PF23726">
    <property type="entry name" value="Beta-prop_RSE1_2nd"/>
    <property type="match status" value="1"/>
</dbReference>
<evidence type="ECO:0000256" key="2">
    <source>
        <dbReference type="ARBA" id="ARBA00023242"/>
    </source>
</evidence>
<dbReference type="InterPro" id="IPR036322">
    <property type="entry name" value="WD40_repeat_dom_sf"/>
</dbReference>
<dbReference type="RefSeq" id="XP_013016825.1">
    <property type="nucleotide sequence ID" value="XM_013161371.1"/>
</dbReference>
<dbReference type="InterPro" id="IPR058543">
    <property type="entry name" value="Beta-prop_RSE1/DDB1/CPSF1_2nd"/>
</dbReference>
<name>S9Q0E4_SCHOY</name>
<evidence type="ECO:0000259" key="5">
    <source>
        <dbReference type="Pfam" id="PF23726"/>
    </source>
</evidence>
<dbReference type="AlphaFoldDB" id="S9Q0E4"/>
<feature type="domain" description="RSE1/DDB1/CPSF1 C-terminal" evidence="3">
    <location>
        <begin position="722"/>
        <end position="980"/>
    </location>
</feature>
<dbReference type="GeneID" id="25031855"/>
<dbReference type="PANTHER" id="PTHR10644">
    <property type="entry name" value="DNA REPAIR/RNA PROCESSING CPSF FAMILY"/>
    <property type="match status" value="1"/>
</dbReference>
<dbReference type="GO" id="GO:0033553">
    <property type="term" value="C:rDNA heterochromatin"/>
    <property type="evidence" value="ECO:0007669"/>
    <property type="project" value="EnsemblFungi"/>
</dbReference>
<dbReference type="GO" id="GO:0005721">
    <property type="term" value="C:pericentric heterochromatin"/>
    <property type="evidence" value="ECO:0007669"/>
    <property type="project" value="EnsemblFungi"/>
</dbReference>
<dbReference type="EMBL" id="KE503206">
    <property type="protein sequence ID" value="EPX73662.1"/>
    <property type="molecule type" value="Genomic_DNA"/>
</dbReference>
<feature type="domain" description="RSE1/DDB1/CPSF1 first beta-propeller" evidence="4">
    <location>
        <begin position="13"/>
        <end position="334"/>
    </location>
</feature>
<dbReference type="Proteomes" id="UP000016088">
    <property type="component" value="Unassembled WGS sequence"/>
</dbReference>
<gene>
    <name evidence="6" type="ORF">SOCG_02881</name>
</gene>
<dbReference type="VEuPathDB" id="FungiDB:SOCG_02881"/>
<reference evidence="6 7" key="1">
    <citation type="journal article" date="2011" name="Science">
        <title>Comparative functional genomics of the fission yeasts.</title>
        <authorList>
            <person name="Rhind N."/>
            <person name="Chen Z."/>
            <person name="Yassour M."/>
            <person name="Thompson D.A."/>
            <person name="Haas B.J."/>
            <person name="Habib N."/>
            <person name="Wapinski I."/>
            <person name="Roy S."/>
            <person name="Lin M.F."/>
            <person name="Heiman D.I."/>
            <person name="Young S.K."/>
            <person name="Furuya K."/>
            <person name="Guo Y."/>
            <person name="Pidoux A."/>
            <person name="Chen H.M."/>
            <person name="Robbertse B."/>
            <person name="Goldberg J.M."/>
            <person name="Aoki K."/>
            <person name="Bayne E.H."/>
            <person name="Berlin A.M."/>
            <person name="Desjardins C.A."/>
            <person name="Dobbs E."/>
            <person name="Dukaj L."/>
            <person name="Fan L."/>
            <person name="FitzGerald M.G."/>
            <person name="French C."/>
            <person name="Gujja S."/>
            <person name="Hansen K."/>
            <person name="Keifenheim D."/>
            <person name="Levin J.Z."/>
            <person name="Mosher R.A."/>
            <person name="Mueller C.A."/>
            <person name="Pfiffner J."/>
            <person name="Priest M."/>
            <person name="Russ C."/>
            <person name="Smialowska A."/>
            <person name="Swoboda P."/>
            <person name="Sykes S.M."/>
            <person name="Vaughn M."/>
            <person name="Vengrova S."/>
            <person name="Yoder R."/>
            <person name="Zeng Q."/>
            <person name="Allshire R."/>
            <person name="Baulcombe D."/>
            <person name="Birren B.W."/>
            <person name="Brown W."/>
            <person name="Ekwall K."/>
            <person name="Kellis M."/>
            <person name="Leatherwood J."/>
            <person name="Levin H."/>
            <person name="Margalit H."/>
            <person name="Martienssen R."/>
            <person name="Nieduszynski C.A."/>
            <person name="Spatafora J.W."/>
            <person name="Friedman N."/>
            <person name="Dalgaard J.Z."/>
            <person name="Baumann P."/>
            <person name="Niki H."/>
            <person name="Regev A."/>
            <person name="Nusbaum C."/>
        </authorList>
    </citation>
    <scope>NUCLEOTIDE SEQUENCE [LARGE SCALE GENOMIC DNA]</scope>
    <source>
        <strain evidence="7">yFS286</strain>
    </source>
</reference>
<evidence type="ECO:0000313" key="6">
    <source>
        <dbReference type="EMBL" id="EPX73662.1"/>
    </source>
</evidence>
<comment type="subcellular location">
    <subcellularLocation>
        <location evidence="1">Nucleus</location>
    </subcellularLocation>
</comment>
<dbReference type="GO" id="GO:0043494">
    <property type="term" value="C:CLRC complex"/>
    <property type="evidence" value="ECO:0007669"/>
    <property type="project" value="EnsemblFungi"/>
</dbReference>
<dbReference type="GO" id="GO:0003676">
    <property type="term" value="F:nucleic acid binding"/>
    <property type="evidence" value="ECO:0007669"/>
    <property type="project" value="InterPro"/>
</dbReference>
<dbReference type="SUPFAM" id="SSF50978">
    <property type="entry name" value="WD40 repeat-like"/>
    <property type="match status" value="2"/>
</dbReference>
<dbReference type="OMA" id="PHMVYGF"/>
<proteinExistence type="predicted"/>
<dbReference type="Pfam" id="PF10433">
    <property type="entry name" value="Beta-prop_RSE1_1st"/>
    <property type="match status" value="1"/>
</dbReference>
<dbReference type="OrthoDB" id="433457at2759"/>
<dbReference type="Gene3D" id="2.130.10.10">
    <property type="entry name" value="YVTN repeat-like/Quinoprotein amine dehydrogenase"/>
    <property type="match status" value="3"/>
</dbReference>
<organism evidence="6 7">
    <name type="scientific">Schizosaccharomyces octosporus (strain yFS286)</name>
    <name type="common">Fission yeast</name>
    <name type="synonym">Octosporomyces octosporus</name>
    <dbReference type="NCBI Taxonomy" id="483514"/>
    <lineage>
        <taxon>Eukaryota</taxon>
        <taxon>Fungi</taxon>
        <taxon>Dikarya</taxon>
        <taxon>Ascomycota</taxon>
        <taxon>Taphrinomycotina</taxon>
        <taxon>Schizosaccharomycetes</taxon>
        <taxon>Schizosaccharomycetales</taxon>
        <taxon>Schizosaccharomycetaceae</taxon>
        <taxon>Schizosaccharomyces</taxon>
    </lineage>
</organism>
<evidence type="ECO:0000313" key="7">
    <source>
        <dbReference type="Proteomes" id="UP000016088"/>
    </source>
</evidence>
<protein>
    <submittedName>
        <fullName evidence="6">Silencing protein Rik1</fullName>
    </submittedName>
</protein>